<proteinExistence type="predicted"/>
<evidence type="ECO:0000256" key="1">
    <source>
        <dbReference type="SAM" id="SignalP"/>
    </source>
</evidence>
<accession>A0A2K8KZ27</accession>
<dbReference type="EMBL" id="CP018799">
    <property type="protein sequence ID" value="ATX80248.1"/>
    <property type="molecule type" value="Genomic_DNA"/>
</dbReference>
<sequence length="368" mass="40927">MSKLVFLLGMLIAIGGCSAKAGNHAAVPHAGSTKATAEKPVAKPAAKRRHYASGSSHETAWRGFNALQTSRVAWNSPGARRSLIKMGAVGANSVALIPFMQQSGPNATDVRAANNVTDVQLIKAIETAHQLGLKVVVKPQILVRGSWAGGIFFSNHDQMELWFKNYSAQLIRYARLSQNLGVEAFVIGTELSQLAKDLPWPELITQLRREFRGVLTYAAHNVEGVERFPYWQQLDVIGISSYPALGDMGEYDEMLAHIELNLYKLSQAVKNHRGKPVWLLEVGMPSAEGSSSQPWEWKSLDKNRHRPDMTMQTAAVAAWLNAIKRLKFVDGVFFWSWYSDPYAGGESDIDYTVQNKPAEIMIRQYWNN</sequence>
<keyword evidence="3" id="KW-1185">Reference proteome</keyword>
<name>A0A2K8KZ27_MARES</name>
<dbReference type="AlphaFoldDB" id="A0A2K8KZ27"/>
<dbReference type="PROSITE" id="PS51257">
    <property type="entry name" value="PROKAR_LIPOPROTEIN"/>
    <property type="match status" value="1"/>
</dbReference>
<dbReference type="SUPFAM" id="SSF51445">
    <property type="entry name" value="(Trans)glycosidases"/>
    <property type="match status" value="1"/>
</dbReference>
<dbReference type="CDD" id="cd19608">
    <property type="entry name" value="GH113_mannanase-like"/>
    <property type="match status" value="1"/>
</dbReference>
<dbReference type="Pfam" id="PF22612">
    <property type="entry name" value="GH113"/>
    <property type="match status" value="1"/>
</dbReference>
<dbReference type="OrthoDB" id="9803927at2"/>
<dbReference type="RefSeq" id="WP_100278039.1">
    <property type="nucleotide sequence ID" value="NZ_CP018799.1"/>
</dbReference>
<gene>
    <name evidence="2" type="ORF">Ga0123461_1835</name>
</gene>
<dbReference type="Gene3D" id="3.20.20.80">
    <property type="entry name" value="Glycosidases"/>
    <property type="match status" value="1"/>
</dbReference>
<keyword evidence="1" id="KW-0732">Signal</keyword>
<dbReference type="KEGG" id="maes:Ga0123461_1835"/>
<feature type="signal peptide" evidence="1">
    <location>
        <begin position="1"/>
        <end position="21"/>
    </location>
</feature>
<feature type="chain" id="PRO_5014635904" description="GTA TIM-barrel-like domain-containing protein" evidence="1">
    <location>
        <begin position="22"/>
        <end position="368"/>
    </location>
</feature>
<dbReference type="InterPro" id="IPR017853">
    <property type="entry name" value="GH"/>
</dbReference>
<dbReference type="InterPro" id="IPR055151">
    <property type="entry name" value="GH113"/>
</dbReference>
<evidence type="ECO:0000313" key="3">
    <source>
        <dbReference type="Proteomes" id="UP000231701"/>
    </source>
</evidence>
<reference evidence="2 3" key="1">
    <citation type="submission" date="2016-12" db="EMBL/GenBank/DDBJ databases">
        <title>Isolation and genomic insights into novel planktonic Zetaproteobacteria from stratified waters of the Chesapeake Bay.</title>
        <authorList>
            <person name="McAllister S.M."/>
            <person name="Kato S."/>
            <person name="Chan C.S."/>
            <person name="Chiu B.K."/>
            <person name="Field E.K."/>
        </authorList>
    </citation>
    <scope>NUCLEOTIDE SEQUENCE [LARGE SCALE GENOMIC DNA]</scope>
    <source>
        <strain evidence="2 3">CP-5</strain>
    </source>
</reference>
<protein>
    <recommendedName>
        <fullName evidence="4">GTA TIM-barrel-like domain-containing protein</fullName>
    </recommendedName>
</protein>
<dbReference type="Proteomes" id="UP000231701">
    <property type="component" value="Chromosome"/>
</dbReference>
<evidence type="ECO:0000313" key="2">
    <source>
        <dbReference type="EMBL" id="ATX80248.1"/>
    </source>
</evidence>
<organism evidence="2 3">
    <name type="scientific">Mariprofundus aestuarium</name>
    <dbReference type="NCBI Taxonomy" id="1921086"/>
    <lineage>
        <taxon>Bacteria</taxon>
        <taxon>Pseudomonadati</taxon>
        <taxon>Pseudomonadota</taxon>
        <taxon>Candidatius Mariprofundia</taxon>
        <taxon>Mariprofundales</taxon>
        <taxon>Mariprofundaceae</taxon>
        <taxon>Mariprofundus</taxon>
    </lineage>
</organism>
<evidence type="ECO:0008006" key="4">
    <source>
        <dbReference type="Google" id="ProtNLM"/>
    </source>
</evidence>